<keyword evidence="1" id="KW-0677">Repeat</keyword>
<dbReference type="SUPFAM" id="SSF48403">
    <property type="entry name" value="Ankyrin repeat"/>
    <property type="match status" value="2"/>
</dbReference>
<evidence type="ECO:0000313" key="5">
    <source>
        <dbReference type="Proteomes" id="UP000027195"/>
    </source>
</evidence>
<evidence type="ECO:0000256" key="2">
    <source>
        <dbReference type="ARBA" id="ARBA00023043"/>
    </source>
</evidence>
<feature type="repeat" description="ANK" evidence="3">
    <location>
        <begin position="156"/>
        <end position="188"/>
    </location>
</feature>
<dbReference type="PROSITE" id="PS50297">
    <property type="entry name" value="ANK_REP_REGION"/>
    <property type="match status" value="5"/>
</dbReference>
<dbReference type="InterPro" id="IPR036770">
    <property type="entry name" value="Ankyrin_rpt-contain_sf"/>
</dbReference>
<feature type="repeat" description="ANK" evidence="3">
    <location>
        <begin position="123"/>
        <end position="155"/>
    </location>
</feature>
<dbReference type="AlphaFoldDB" id="A0A067MES9"/>
<sequence length="263" mass="27278">MKALAMLINAGADIHAPNDDGETPLLSAAKAGSPAIVLWLIKLGASASICDSTGHSPLHFASHLVEHVEGPEALKALVAAGGDIHAQNEHGKTPLFMAAQAGSPAAVFLLLESGSSPSSKTHSGDYPLHWAVYSLHTSVISTLVHAGAQIDAAGANGESPLHWAAAIGALHAAQALLELGANPDACDEHGQTPIHHAIRKLQPHQATGMVSLLLERGSDMDATDHGKQTPLHYCISLCSVSAAHKLLEYGAKVCIIFIGFKQL</sequence>
<dbReference type="EMBL" id="KL198038">
    <property type="protein sequence ID" value="KDQ14278.1"/>
    <property type="molecule type" value="Genomic_DNA"/>
</dbReference>
<feature type="repeat" description="ANK" evidence="3">
    <location>
        <begin position="90"/>
        <end position="122"/>
    </location>
</feature>
<dbReference type="PANTHER" id="PTHR24178">
    <property type="entry name" value="MOLTING PROTEIN MLT-4"/>
    <property type="match status" value="1"/>
</dbReference>
<proteinExistence type="predicted"/>
<dbReference type="STRING" id="930990.A0A067MES9"/>
<dbReference type="Proteomes" id="UP000027195">
    <property type="component" value="Unassembled WGS sequence"/>
</dbReference>
<dbReference type="InParanoid" id="A0A067MES9"/>
<evidence type="ECO:0000256" key="3">
    <source>
        <dbReference type="PROSITE-ProRule" id="PRU00023"/>
    </source>
</evidence>
<dbReference type="Pfam" id="PF13857">
    <property type="entry name" value="Ank_5"/>
    <property type="match status" value="1"/>
</dbReference>
<dbReference type="PRINTS" id="PR01415">
    <property type="entry name" value="ANKYRIN"/>
</dbReference>
<name>A0A067MES9_BOTB1</name>
<evidence type="ECO:0000313" key="4">
    <source>
        <dbReference type="EMBL" id="KDQ14278.1"/>
    </source>
</evidence>
<dbReference type="Gene3D" id="1.25.40.20">
    <property type="entry name" value="Ankyrin repeat-containing domain"/>
    <property type="match status" value="2"/>
</dbReference>
<organism evidence="4 5">
    <name type="scientific">Botryobasidium botryosum (strain FD-172 SS1)</name>
    <dbReference type="NCBI Taxonomy" id="930990"/>
    <lineage>
        <taxon>Eukaryota</taxon>
        <taxon>Fungi</taxon>
        <taxon>Dikarya</taxon>
        <taxon>Basidiomycota</taxon>
        <taxon>Agaricomycotina</taxon>
        <taxon>Agaricomycetes</taxon>
        <taxon>Cantharellales</taxon>
        <taxon>Botryobasidiaceae</taxon>
        <taxon>Botryobasidium</taxon>
    </lineage>
</organism>
<dbReference type="HOGENOM" id="CLU_000134_18_0_1"/>
<dbReference type="OrthoDB" id="194358at2759"/>
<feature type="repeat" description="ANK" evidence="3">
    <location>
        <begin position="189"/>
        <end position="225"/>
    </location>
</feature>
<reference evidence="5" key="1">
    <citation type="journal article" date="2014" name="Proc. Natl. Acad. Sci. U.S.A.">
        <title>Extensive sampling of basidiomycete genomes demonstrates inadequacy of the white-rot/brown-rot paradigm for wood decay fungi.</title>
        <authorList>
            <person name="Riley R."/>
            <person name="Salamov A.A."/>
            <person name="Brown D.W."/>
            <person name="Nagy L.G."/>
            <person name="Floudas D."/>
            <person name="Held B.W."/>
            <person name="Levasseur A."/>
            <person name="Lombard V."/>
            <person name="Morin E."/>
            <person name="Otillar R."/>
            <person name="Lindquist E.A."/>
            <person name="Sun H."/>
            <person name="LaButti K.M."/>
            <person name="Schmutz J."/>
            <person name="Jabbour D."/>
            <person name="Luo H."/>
            <person name="Baker S.E."/>
            <person name="Pisabarro A.G."/>
            <person name="Walton J.D."/>
            <person name="Blanchette R.A."/>
            <person name="Henrissat B."/>
            <person name="Martin F."/>
            <person name="Cullen D."/>
            <person name="Hibbett D.S."/>
            <person name="Grigoriev I.V."/>
        </authorList>
    </citation>
    <scope>NUCLEOTIDE SEQUENCE [LARGE SCALE GENOMIC DNA]</scope>
    <source>
        <strain evidence="5">FD-172 SS1</strain>
    </source>
</reference>
<dbReference type="InterPro" id="IPR002110">
    <property type="entry name" value="Ankyrin_rpt"/>
</dbReference>
<accession>A0A067MES9</accession>
<keyword evidence="5" id="KW-1185">Reference proteome</keyword>
<feature type="repeat" description="ANK" evidence="3">
    <location>
        <begin position="20"/>
        <end position="52"/>
    </location>
</feature>
<keyword evidence="2 3" id="KW-0040">ANK repeat</keyword>
<protein>
    <submittedName>
        <fullName evidence="4">Uncharacterized protein</fullName>
    </submittedName>
</protein>
<feature type="repeat" description="ANK" evidence="3">
    <location>
        <begin position="53"/>
        <end position="89"/>
    </location>
</feature>
<evidence type="ECO:0000256" key="1">
    <source>
        <dbReference type="ARBA" id="ARBA00022737"/>
    </source>
</evidence>
<dbReference type="PROSITE" id="PS50088">
    <property type="entry name" value="ANK_REPEAT"/>
    <property type="match status" value="6"/>
</dbReference>
<dbReference type="SMART" id="SM00248">
    <property type="entry name" value="ANK"/>
    <property type="match status" value="7"/>
</dbReference>
<dbReference type="Pfam" id="PF12796">
    <property type="entry name" value="Ank_2"/>
    <property type="match status" value="2"/>
</dbReference>
<gene>
    <name evidence="4" type="ORF">BOTBODRAFT_159497</name>
</gene>